<proteinExistence type="predicted"/>
<dbReference type="Gene3D" id="2.120.10.30">
    <property type="entry name" value="TolB, C-terminal domain"/>
    <property type="match status" value="1"/>
</dbReference>
<sequence>MKSTLLPLLLLFFILGACNQTPQKNQESLSVNPKISNAAKIAPLVVTEPAAHDTDDPAIWINPQDPAKSLIIGTDKNQEGALYVYDLEGKIIKEKVVTGLKRPNNVDIAYGFKLRGQLIDFAVTTERLTNKIRIYRLPEMQPIDNGGIDVFAGEKQRAPMGISLYKRPSDGNIYAIVGRKDGPRNGTYLWQYLLEEDKSGNIKGRKVREFGKYSGNKEIESIAVDAELGYVYYSDETIGVRKYYADPDSANVELALFATSGFTEDHEGVSIYTKKDKTGYIIVSDQQANKFHIFTREGTKNNPHDHRLVKVIDVSTISSDGSEVTSVALNEKFPKGLFVAMSDDKTFQYYSWQDIIEK</sequence>
<keyword evidence="4" id="KW-1185">Reference proteome</keyword>
<dbReference type="SUPFAM" id="SSF50956">
    <property type="entry name" value="Thermostable phytase (3-phytase)"/>
    <property type="match status" value="1"/>
</dbReference>
<dbReference type="OrthoDB" id="8696437at2"/>
<gene>
    <name evidence="3" type="primary">phy</name>
    <name evidence="3" type="ORF">AAE02nite_10780</name>
</gene>
<evidence type="ECO:0000313" key="3">
    <source>
        <dbReference type="EMBL" id="GEO03414.1"/>
    </source>
</evidence>
<dbReference type="RefSeq" id="WP_146895709.1">
    <property type="nucleotide sequence ID" value="NZ_BJYS01000005.1"/>
</dbReference>
<dbReference type="AlphaFoldDB" id="A0A512AUM9"/>
<keyword evidence="1" id="KW-0732">Signal</keyword>
<comment type="caution">
    <text evidence="3">The sequence shown here is derived from an EMBL/GenBank/DDBJ whole genome shotgun (WGS) entry which is preliminary data.</text>
</comment>
<evidence type="ECO:0000256" key="1">
    <source>
        <dbReference type="SAM" id="SignalP"/>
    </source>
</evidence>
<accession>A0A512AUM9</accession>
<evidence type="ECO:0000313" key="4">
    <source>
        <dbReference type="Proteomes" id="UP000321532"/>
    </source>
</evidence>
<feature type="domain" description="BPP" evidence="2">
    <location>
        <begin position="31"/>
        <end position="358"/>
    </location>
</feature>
<dbReference type="PROSITE" id="PS51662">
    <property type="entry name" value="BP_PHYTASE"/>
    <property type="match status" value="1"/>
</dbReference>
<dbReference type="PROSITE" id="PS51257">
    <property type="entry name" value="PROKAR_LIPOPROTEIN"/>
    <property type="match status" value="1"/>
</dbReference>
<dbReference type="EMBL" id="BJYS01000005">
    <property type="protein sequence ID" value="GEO03414.1"/>
    <property type="molecule type" value="Genomic_DNA"/>
</dbReference>
<dbReference type="GO" id="GO:0016158">
    <property type="term" value="F:inositol hexakisphosphate 3-phosphatase activity"/>
    <property type="evidence" value="ECO:0007669"/>
    <property type="project" value="InterPro"/>
</dbReference>
<feature type="chain" id="PRO_5022030746" evidence="1">
    <location>
        <begin position="20"/>
        <end position="358"/>
    </location>
</feature>
<reference evidence="3 4" key="1">
    <citation type="submission" date="2019-07" db="EMBL/GenBank/DDBJ databases">
        <title>Whole genome shotgun sequence of Adhaeribacter aerolatus NBRC 106133.</title>
        <authorList>
            <person name="Hosoyama A."/>
            <person name="Uohara A."/>
            <person name="Ohji S."/>
            <person name="Ichikawa N."/>
        </authorList>
    </citation>
    <scope>NUCLEOTIDE SEQUENCE [LARGE SCALE GENOMIC DNA]</scope>
    <source>
        <strain evidence="3 4">NBRC 106133</strain>
    </source>
</reference>
<organism evidence="3 4">
    <name type="scientific">Adhaeribacter aerolatus</name>
    <dbReference type="NCBI Taxonomy" id="670289"/>
    <lineage>
        <taxon>Bacteria</taxon>
        <taxon>Pseudomonadati</taxon>
        <taxon>Bacteroidota</taxon>
        <taxon>Cytophagia</taxon>
        <taxon>Cytophagales</taxon>
        <taxon>Hymenobacteraceae</taxon>
        <taxon>Adhaeribacter</taxon>
    </lineage>
</organism>
<dbReference type="InterPro" id="IPR003431">
    <property type="entry name" value="B-propeller_Phytase"/>
</dbReference>
<name>A0A512AUM9_9BACT</name>
<dbReference type="Pfam" id="PF02333">
    <property type="entry name" value="Phytase"/>
    <property type="match status" value="1"/>
</dbReference>
<dbReference type="Proteomes" id="UP000321532">
    <property type="component" value="Unassembled WGS sequence"/>
</dbReference>
<protein>
    <submittedName>
        <fullName evidence="3">3-phytase</fullName>
    </submittedName>
</protein>
<dbReference type="InterPro" id="IPR011042">
    <property type="entry name" value="6-blade_b-propeller_TolB-like"/>
</dbReference>
<feature type="signal peptide" evidence="1">
    <location>
        <begin position="1"/>
        <end position="19"/>
    </location>
</feature>
<evidence type="ECO:0000259" key="2">
    <source>
        <dbReference type="PROSITE" id="PS51662"/>
    </source>
</evidence>